<dbReference type="AlphaFoldDB" id="A0A1F8DVV9"/>
<reference evidence="1 2" key="1">
    <citation type="journal article" date="2016" name="Nat. Commun.">
        <title>Thousands of microbial genomes shed light on interconnected biogeochemical processes in an aquifer system.</title>
        <authorList>
            <person name="Anantharaman K."/>
            <person name="Brown C.T."/>
            <person name="Hug L.A."/>
            <person name="Sharon I."/>
            <person name="Castelle C.J."/>
            <person name="Probst A.J."/>
            <person name="Thomas B.C."/>
            <person name="Singh A."/>
            <person name="Wilkins M.J."/>
            <person name="Karaoz U."/>
            <person name="Brodie E.L."/>
            <person name="Williams K.H."/>
            <person name="Hubbard S.S."/>
            <person name="Banfield J.F."/>
        </authorList>
    </citation>
    <scope>NUCLEOTIDE SEQUENCE [LARGE SCALE GENOMIC DNA]</scope>
</reference>
<dbReference type="EMBL" id="MGIT01000003">
    <property type="protein sequence ID" value="OGM92741.1"/>
    <property type="molecule type" value="Genomic_DNA"/>
</dbReference>
<sequence length="79" mass="8679">MRLEGYRSRWLKGIMLGPAGSATISMGTYPFWAGSRSGSGGEAVIEFHAEQFVGLHFATGQCRTRALQILSAIKYFRHG</sequence>
<organism evidence="1 2">
    <name type="scientific">Candidatus Wolfebacteria bacterium RIFOXYB1_FULL_54_12</name>
    <dbReference type="NCBI Taxonomy" id="1802559"/>
    <lineage>
        <taxon>Bacteria</taxon>
        <taxon>Candidatus Wolfeibacteriota</taxon>
    </lineage>
</organism>
<comment type="caution">
    <text evidence="1">The sequence shown here is derived from an EMBL/GenBank/DDBJ whole genome shotgun (WGS) entry which is preliminary data.</text>
</comment>
<protein>
    <submittedName>
        <fullName evidence="1">Uncharacterized protein</fullName>
    </submittedName>
</protein>
<name>A0A1F8DVV9_9BACT</name>
<dbReference type="Proteomes" id="UP000176422">
    <property type="component" value="Unassembled WGS sequence"/>
</dbReference>
<proteinExistence type="predicted"/>
<gene>
    <name evidence="1" type="ORF">A2372_00920</name>
</gene>
<accession>A0A1F8DVV9</accession>
<evidence type="ECO:0000313" key="1">
    <source>
        <dbReference type="EMBL" id="OGM92741.1"/>
    </source>
</evidence>
<evidence type="ECO:0000313" key="2">
    <source>
        <dbReference type="Proteomes" id="UP000176422"/>
    </source>
</evidence>